<gene>
    <name evidence="1" type="ORF">AVDCRST_MAG93-9935</name>
</gene>
<protein>
    <submittedName>
        <fullName evidence="1">Uncharacterized protein</fullName>
    </submittedName>
</protein>
<feature type="non-terminal residue" evidence="1">
    <location>
        <position position="41"/>
    </location>
</feature>
<evidence type="ECO:0000313" key="1">
    <source>
        <dbReference type="EMBL" id="CAA9395216.1"/>
    </source>
</evidence>
<name>A0A6J4NRC9_9CHLR</name>
<dbReference type="AlphaFoldDB" id="A0A6J4NRC9"/>
<dbReference type="EMBL" id="CADCTR010003336">
    <property type="protein sequence ID" value="CAA9395216.1"/>
    <property type="molecule type" value="Genomic_DNA"/>
</dbReference>
<proteinExistence type="predicted"/>
<sequence>MQAQYLKRAIELSRYNYAPWVGAIFVWNLNFAVTWGEAGNP</sequence>
<reference evidence="1" key="1">
    <citation type="submission" date="2020-02" db="EMBL/GenBank/DDBJ databases">
        <authorList>
            <person name="Meier V. D."/>
        </authorList>
    </citation>
    <scope>NUCLEOTIDE SEQUENCE</scope>
    <source>
        <strain evidence="1">AVDCRST_MAG93</strain>
    </source>
</reference>
<accession>A0A6J4NRC9</accession>
<organism evidence="1">
    <name type="scientific">uncultured Chloroflexia bacterium</name>
    <dbReference type="NCBI Taxonomy" id="1672391"/>
    <lineage>
        <taxon>Bacteria</taxon>
        <taxon>Bacillati</taxon>
        <taxon>Chloroflexota</taxon>
        <taxon>Chloroflexia</taxon>
        <taxon>environmental samples</taxon>
    </lineage>
</organism>